<evidence type="ECO:0000256" key="1">
    <source>
        <dbReference type="ARBA" id="ARBA00001946"/>
    </source>
</evidence>
<dbReference type="STRING" id="559304.G8YL69"/>
<feature type="domain" description="OBG-type G" evidence="6">
    <location>
        <begin position="41"/>
        <end position="303"/>
    </location>
</feature>
<dbReference type="PRINTS" id="PR00326">
    <property type="entry name" value="GTP1OBG"/>
</dbReference>
<dbReference type="FunFam" id="1.10.150.300:FF:000001">
    <property type="entry name" value="Ribosome-binding ATPase YchF"/>
    <property type="match status" value="1"/>
</dbReference>
<dbReference type="InterPro" id="IPR006073">
    <property type="entry name" value="GTP-bd"/>
</dbReference>
<evidence type="ECO:0000256" key="5">
    <source>
        <dbReference type="ARBA" id="ARBA00022842"/>
    </source>
</evidence>
<reference evidence="8 9" key="1">
    <citation type="journal article" date="2012" name="G3 (Bethesda)">
        <title>Pichia sorbitophila, an interspecies yeast hybrid reveals early steps of genome resolution following polyploidization.</title>
        <authorList>
            <person name="Leh Louis V."/>
            <person name="Despons L."/>
            <person name="Friedrich A."/>
            <person name="Martin T."/>
            <person name="Durrens P."/>
            <person name="Casaregola S."/>
            <person name="Neuveglise C."/>
            <person name="Fairhead C."/>
            <person name="Marck C."/>
            <person name="Cruz J.A."/>
            <person name="Straub M.L."/>
            <person name="Kugler V."/>
            <person name="Sacerdot C."/>
            <person name="Uzunov Z."/>
            <person name="Thierry A."/>
            <person name="Weiss S."/>
            <person name="Bleykasten C."/>
            <person name="De Montigny J."/>
            <person name="Jacques N."/>
            <person name="Jung P."/>
            <person name="Lemaire M."/>
            <person name="Mallet S."/>
            <person name="Morel G."/>
            <person name="Richard G.F."/>
            <person name="Sarkar A."/>
            <person name="Savel G."/>
            <person name="Schacherer J."/>
            <person name="Seret M.L."/>
            <person name="Talla E."/>
            <person name="Samson G."/>
            <person name="Jubin C."/>
            <person name="Poulain J."/>
            <person name="Vacherie B."/>
            <person name="Barbe V."/>
            <person name="Pelletier E."/>
            <person name="Sherman D.J."/>
            <person name="Westhof E."/>
            <person name="Weissenbach J."/>
            <person name="Baret P.V."/>
            <person name="Wincker P."/>
            <person name="Gaillardin C."/>
            <person name="Dujon B."/>
            <person name="Souciet J.L."/>
        </authorList>
    </citation>
    <scope>NUCLEOTIDE SEQUENCE [LARGE SCALE GENOMIC DNA]</scope>
    <source>
        <strain evidence="9">ATCC MYA-4447 / BCRC 22081 / CBS 7064 / NBRC 10061 / NRRL Y-12695</strain>
    </source>
</reference>
<gene>
    <name evidence="8" type="primary">Piso0_001585</name>
    <name evidence="8" type="ORF">GNLVRS01_PISO0F09619g</name>
</gene>
<dbReference type="CDD" id="cd01900">
    <property type="entry name" value="YchF"/>
    <property type="match status" value="1"/>
</dbReference>
<dbReference type="InterPro" id="IPR012676">
    <property type="entry name" value="TGS-like"/>
</dbReference>
<keyword evidence="5" id="KW-0460">Magnesium</keyword>
<evidence type="ECO:0000256" key="3">
    <source>
        <dbReference type="ARBA" id="ARBA00022741"/>
    </source>
</evidence>
<keyword evidence="2" id="KW-0479">Metal-binding</keyword>
<dbReference type="SUPFAM" id="SSF81271">
    <property type="entry name" value="TGS-like"/>
    <property type="match status" value="1"/>
</dbReference>
<evidence type="ECO:0000259" key="6">
    <source>
        <dbReference type="PROSITE" id="PS51710"/>
    </source>
</evidence>
<feature type="domain" description="TGS" evidence="7">
    <location>
        <begin position="323"/>
        <end position="409"/>
    </location>
</feature>
<dbReference type="AlphaFoldDB" id="G8YL69"/>
<comment type="cofactor">
    <cofactor evidence="1">
        <name>Mg(2+)</name>
        <dbReference type="ChEBI" id="CHEBI:18420"/>
    </cofactor>
</comment>
<dbReference type="HOGENOM" id="CLU_018395_1_1_1"/>
<dbReference type="PANTHER" id="PTHR23305:SF9">
    <property type="entry name" value="OBG-LIKE ATPASE HOMOLOG"/>
    <property type="match status" value="1"/>
</dbReference>
<dbReference type="SUPFAM" id="SSF52540">
    <property type="entry name" value="P-loop containing nucleoside triphosphate hydrolases"/>
    <property type="match status" value="1"/>
</dbReference>
<protein>
    <submittedName>
        <fullName evidence="8">Piso0_001585 protein</fullName>
    </submittedName>
</protein>
<dbReference type="GO" id="GO:0016887">
    <property type="term" value="F:ATP hydrolysis activity"/>
    <property type="evidence" value="ECO:0007669"/>
    <property type="project" value="InterPro"/>
</dbReference>
<dbReference type="InterPro" id="IPR012675">
    <property type="entry name" value="Beta-grasp_dom_sf"/>
</dbReference>
<dbReference type="NCBIfam" id="TIGR00092">
    <property type="entry name" value="redox-regulated ATPase YchF"/>
    <property type="match status" value="1"/>
</dbReference>
<evidence type="ECO:0000256" key="4">
    <source>
        <dbReference type="ARBA" id="ARBA00022840"/>
    </source>
</evidence>
<dbReference type="Gene3D" id="1.10.150.300">
    <property type="entry name" value="TGS-like domain"/>
    <property type="match status" value="1"/>
</dbReference>
<sequence>MKSAIQFLRGFVTSASLKKKVHSSKQGAKATKYLGRDSNSLSSGVVGLANVGKSTFFQAITRSTLGNPANYPFATIDAEKSRIVVESHELEHLAHIYQSQKKVPSTFTIYDIAGLTRNAASGEGLGNKFLSDIRQVDGIFHLIRGFEDDEVIHMEGTKVDPVRDAEIVTEELILKDLEYIESGLESLSKDMRKPHVDKRQISSEIELLNTVRDLLYESTKISSKQWSSSEIAIINKYNFLTAKPTVYLLNVSENDYFSGKNKYIADLENWVSKNSMGEVVLMFSAKLEARLLEESRDGSIKKDGQEARSALQGIVQAMREQLHLISFYTCSSNEAHEWSLRQGSTVDEAAGVIHSDLQRTFISSLVYKYADLVTMSPPIDESWLKANAKQHKCGKNYVVENGDVIFIKASSALKR</sequence>
<evidence type="ECO:0000259" key="7">
    <source>
        <dbReference type="PROSITE" id="PS51880"/>
    </source>
</evidence>
<accession>G8YL69</accession>
<dbReference type="OMA" id="VYLVNMD"/>
<keyword evidence="4" id="KW-0067">ATP-binding</keyword>
<dbReference type="Gene3D" id="3.10.20.30">
    <property type="match status" value="1"/>
</dbReference>
<dbReference type="PROSITE" id="PS51880">
    <property type="entry name" value="TGS"/>
    <property type="match status" value="1"/>
</dbReference>
<dbReference type="PROSITE" id="PS51710">
    <property type="entry name" value="G_OBG"/>
    <property type="match status" value="1"/>
</dbReference>
<dbReference type="Gene3D" id="3.40.50.300">
    <property type="entry name" value="P-loop containing nucleotide triphosphate hydrolases"/>
    <property type="match status" value="1"/>
</dbReference>
<dbReference type="InterPro" id="IPR023192">
    <property type="entry name" value="TGS-like_dom_sf"/>
</dbReference>
<dbReference type="InterPro" id="IPR041706">
    <property type="entry name" value="YchF_N"/>
</dbReference>
<organism evidence="8 9">
    <name type="scientific">Pichia sorbitophila (strain ATCC MYA-4447 / BCRC 22081 / CBS 7064 / NBRC 10061 / NRRL Y-12695)</name>
    <name type="common">Hybrid yeast</name>
    <dbReference type="NCBI Taxonomy" id="559304"/>
    <lineage>
        <taxon>Eukaryota</taxon>
        <taxon>Fungi</taxon>
        <taxon>Dikarya</taxon>
        <taxon>Ascomycota</taxon>
        <taxon>Saccharomycotina</taxon>
        <taxon>Pichiomycetes</taxon>
        <taxon>Debaryomycetaceae</taxon>
        <taxon>Millerozyma</taxon>
    </lineage>
</organism>
<dbReference type="PIRSF" id="PIRSF006641">
    <property type="entry name" value="CHP00092"/>
    <property type="match status" value="1"/>
</dbReference>
<dbReference type="FunCoup" id="G8YL69">
    <property type="interactions" value="59"/>
</dbReference>
<evidence type="ECO:0000313" key="8">
    <source>
        <dbReference type="EMBL" id="CCE88803.1"/>
    </source>
</evidence>
<dbReference type="GO" id="GO:0005525">
    <property type="term" value="F:GTP binding"/>
    <property type="evidence" value="ECO:0007669"/>
    <property type="project" value="InterPro"/>
</dbReference>
<dbReference type="EMBL" id="FO082054">
    <property type="protein sequence ID" value="CCE88803.1"/>
    <property type="molecule type" value="Genomic_DNA"/>
</dbReference>
<evidence type="ECO:0000256" key="2">
    <source>
        <dbReference type="ARBA" id="ARBA00022723"/>
    </source>
</evidence>
<dbReference type="Pfam" id="PF06071">
    <property type="entry name" value="YchF-GTPase_C"/>
    <property type="match status" value="1"/>
</dbReference>
<dbReference type="Proteomes" id="UP000005222">
    <property type="component" value="Chromosome F"/>
</dbReference>
<dbReference type="InterPro" id="IPR004396">
    <property type="entry name" value="ATPase_YchF/OLA1"/>
</dbReference>
<dbReference type="Pfam" id="PF01926">
    <property type="entry name" value="MMR_HSR1"/>
    <property type="match status" value="1"/>
</dbReference>
<dbReference type="PANTHER" id="PTHR23305">
    <property type="entry name" value="OBG GTPASE FAMILY"/>
    <property type="match status" value="1"/>
</dbReference>
<dbReference type="InterPro" id="IPR004095">
    <property type="entry name" value="TGS"/>
</dbReference>
<dbReference type="InParanoid" id="G8YL69"/>
<dbReference type="InterPro" id="IPR027417">
    <property type="entry name" value="P-loop_NTPase"/>
</dbReference>
<name>G8YL69_PICSO</name>
<dbReference type="GO" id="GO:0005524">
    <property type="term" value="F:ATP binding"/>
    <property type="evidence" value="ECO:0007669"/>
    <property type="project" value="UniProtKB-KW"/>
</dbReference>
<dbReference type="GO" id="GO:0005737">
    <property type="term" value="C:cytoplasm"/>
    <property type="evidence" value="ECO:0007669"/>
    <property type="project" value="TreeGrafter"/>
</dbReference>
<dbReference type="GO" id="GO:0046872">
    <property type="term" value="F:metal ion binding"/>
    <property type="evidence" value="ECO:0007669"/>
    <property type="project" value="UniProtKB-KW"/>
</dbReference>
<keyword evidence="9" id="KW-1185">Reference proteome</keyword>
<keyword evidence="3" id="KW-0547">Nucleotide-binding</keyword>
<evidence type="ECO:0000313" key="9">
    <source>
        <dbReference type="Proteomes" id="UP000005222"/>
    </source>
</evidence>
<dbReference type="InterPro" id="IPR031167">
    <property type="entry name" value="G_OBG"/>
</dbReference>
<proteinExistence type="predicted"/>
<dbReference type="eggNOG" id="KOG1491">
    <property type="taxonomic scope" value="Eukaryota"/>
</dbReference>
<dbReference type="InterPro" id="IPR013029">
    <property type="entry name" value="YchF_C"/>
</dbReference>
<dbReference type="FunFam" id="3.10.20.30:FF:000029">
    <property type="entry name" value="Obg-like ATPase 1"/>
    <property type="match status" value="1"/>
</dbReference>
<dbReference type="OrthoDB" id="424823at2759"/>